<dbReference type="CDD" id="cd00303">
    <property type="entry name" value="retropepsin_like"/>
    <property type="match status" value="1"/>
</dbReference>
<name>A0AAV9KK23_9SOLN</name>
<gene>
    <name evidence="1" type="ORF">R3W88_007273</name>
</gene>
<dbReference type="PANTHER" id="PTHR33067:SF9">
    <property type="entry name" value="RNA-DIRECTED DNA POLYMERASE"/>
    <property type="match status" value="1"/>
</dbReference>
<dbReference type="Gene3D" id="2.40.70.10">
    <property type="entry name" value="Acid Proteases"/>
    <property type="match status" value="1"/>
</dbReference>
<proteinExistence type="predicted"/>
<dbReference type="AlphaFoldDB" id="A0AAV9KK23"/>
<organism evidence="1 2">
    <name type="scientific">Solanum pinnatisectum</name>
    <name type="common">tansyleaf nightshade</name>
    <dbReference type="NCBI Taxonomy" id="50273"/>
    <lineage>
        <taxon>Eukaryota</taxon>
        <taxon>Viridiplantae</taxon>
        <taxon>Streptophyta</taxon>
        <taxon>Embryophyta</taxon>
        <taxon>Tracheophyta</taxon>
        <taxon>Spermatophyta</taxon>
        <taxon>Magnoliopsida</taxon>
        <taxon>eudicotyledons</taxon>
        <taxon>Gunneridae</taxon>
        <taxon>Pentapetalae</taxon>
        <taxon>asterids</taxon>
        <taxon>lamiids</taxon>
        <taxon>Solanales</taxon>
        <taxon>Solanaceae</taxon>
        <taxon>Solanoideae</taxon>
        <taxon>Solaneae</taxon>
        <taxon>Solanum</taxon>
    </lineage>
</organism>
<comment type="caution">
    <text evidence="1">The sequence shown here is derived from an EMBL/GenBank/DDBJ whole genome shotgun (WGS) entry which is preliminary data.</text>
</comment>
<keyword evidence="2" id="KW-1185">Reference proteome</keyword>
<accession>A0AAV9KK23</accession>
<protein>
    <submittedName>
        <fullName evidence="1">Uncharacterized protein</fullName>
    </submittedName>
</protein>
<reference evidence="1 2" key="1">
    <citation type="submission" date="2023-10" db="EMBL/GenBank/DDBJ databases">
        <title>Genome-Wide Identification Analysis in wild type Solanum Pinnatisectum Reveals Some Genes Defensing Phytophthora Infestans.</title>
        <authorList>
            <person name="Sun C."/>
        </authorList>
    </citation>
    <scope>NUCLEOTIDE SEQUENCE [LARGE SCALE GENOMIC DNA]</scope>
    <source>
        <strain evidence="1">LQN</strain>
        <tissue evidence="1">Leaf</tissue>
    </source>
</reference>
<sequence length="262" mass="28905">MLAKVLQKVELTDAGVKEMKSDFSSMSQLVDSHTSSIKQNEQQLGKISTSLNQRKNGSLPSDTIQNPKKDEHCMAIATRSGKILNDPISVGTKHEQVLEQAGREEGEAEHVDDLEDAQPIAQPFMKDLVTKKRAVSIDLTDNVHHCSAIATRSLVQKKEDPGAFTIPCTIGSIEFTKALCDLRASINLIPLAIYKQLGLGVPKPTTMRLMMADRSVKRLVGILYDVLVNEGTLIFLEDFVILDYEVDFKVPIMLGRLFLATG</sequence>
<evidence type="ECO:0000313" key="1">
    <source>
        <dbReference type="EMBL" id="KAK4712760.1"/>
    </source>
</evidence>
<dbReference type="InterPro" id="IPR021109">
    <property type="entry name" value="Peptidase_aspartic_dom_sf"/>
</dbReference>
<dbReference type="Proteomes" id="UP001311915">
    <property type="component" value="Unassembled WGS sequence"/>
</dbReference>
<dbReference type="PANTHER" id="PTHR33067">
    <property type="entry name" value="RNA-DIRECTED DNA POLYMERASE-RELATED"/>
    <property type="match status" value="1"/>
</dbReference>
<dbReference type="EMBL" id="JAWPEI010000011">
    <property type="protein sequence ID" value="KAK4712760.1"/>
    <property type="molecule type" value="Genomic_DNA"/>
</dbReference>
<evidence type="ECO:0000313" key="2">
    <source>
        <dbReference type="Proteomes" id="UP001311915"/>
    </source>
</evidence>